<dbReference type="Proteomes" id="UP000241394">
    <property type="component" value="Chromosome LG23"/>
</dbReference>
<keyword evidence="2" id="KW-1185">Reference proteome</keyword>
<dbReference type="AlphaFoldDB" id="A0A2R6PQK6"/>
<dbReference type="OrthoDB" id="1720377at2759"/>
<evidence type="ECO:0000313" key="2">
    <source>
        <dbReference type="Proteomes" id="UP000241394"/>
    </source>
</evidence>
<dbReference type="InterPro" id="IPR029058">
    <property type="entry name" value="AB_hydrolase_fold"/>
</dbReference>
<sequence>MSYVWMLSKTNRSSYAILLEIDGRYDIYDVYPLWRICTCLYLMANIWAVDVPELGRAYEKFDSVEDFIVLPNVGHCPQDEAPHLVNPLVESFVACHVTSKASLSAEVM</sequence>
<dbReference type="PANTHER" id="PTHR43689:SF53">
    <property type="entry name" value="ALPHA_BETA-HYDROLASES SUPERFAMILY PROTEIN"/>
    <property type="match status" value="1"/>
</dbReference>
<dbReference type="Gramene" id="PSR95361">
    <property type="protein sequence ID" value="PSR95361"/>
    <property type="gene ID" value="CEY00_Acc26116"/>
</dbReference>
<dbReference type="EMBL" id="NKQK01000023">
    <property type="protein sequence ID" value="PSR95361.1"/>
    <property type="molecule type" value="Genomic_DNA"/>
</dbReference>
<name>A0A2R6PQK6_ACTCC</name>
<dbReference type="SUPFAM" id="SSF53474">
    <property type="entry name" value="alpha/beta-Hydrolases"/>
    <property type="match status" value="1"/>
</dbReference>
<dbReference type="InParanoid" id="A0A2R6PQK6"/>
<evidence type="ECO:0000313" key="1">
    <source>
        <dbReference type="EMBL" id="PSR95361.1"/>
    </source>
</evidence>
<accession>A0A2R6PQK6</accession>
<proteinExistence type="predicted"/>
<reference evidence="1 2" key="1">
    <citation type="submission" date="2017-07" db="EMBL/GenBank/DDBJ databases">
        <title>An improved, manually edited Actinidia chinensis var. chinensis (kiwifruit) genome highlights the challenges associated with draft genomes and gene prediction in plants.</title>
        <authorList>
            <person name="Pilkington S."/>
            <person name="Crowhurst R."/>
            <person name="Hilario E."/>
            <person name="Nardozza S."/>
            <person name="Fraser L."/>
            <person name="Peng Y."/>
            <person name="Gunaseelan K."/>
            <person name="Simpson R."/>
            <person name="Tahir J."/>
            <person name="Deroles S."/>
            <person name="Templeton K."/>
            <person name="Luo Z."/>
            <person name="Davy M."/>
            <person name="Cheng C."/>
            <person name="Mcneilage M."/>
            <person name="Scaglione D."/>
            <person name="Liu Y."/>
            <person name="Zhang Q."/>
            <person name="Datson P."/>
            <person name="De Silva N."/>
            <person name="Gardiner S."/>
            <person name="Bassett H."/>
            <person name="Chagne D."/>
            <person name="Mccallum J."/>
            <person name="Dzierzon H."/>
            <person name="Deng C."/>
            <person name="Wang Y.-Y."/>
            <person name="Barron N."/>
            <person name="Manako K."/>
            <person name="Bowen J."/>
            <person name="Foster T."/>
            <person name="Erridge Z."/>
            <person name="Tiffin H."/>
            <person name="Waite C."/>
            <person name="Davies K."/>
            <person name="Grierson E."/>
            <person name="Laing W."/>
            <person name="Kirk R."/>
            <person name="Chen X."/>
            <person name="Wood M."/>
            <person name="Montefiori M."/>
            <person name="Brummell D."/>
            <person name="Schwinn K."/>
            <person name="Catanach A."/>
            <person name="Fullerton C."/>
            <person name="Li D."/>
            <person name="Meiyalaghan S."/>
            <person name="Nieuwenhuizen N."/>
            <person name="Read N."/>
            <person name="Prakash R."/>
            <person name="Hunter D."/>
            <person name="Zhang H."/>
            <person name="Mckenzie M."/>
            <person name="Knabel M."/>
            <person name="Harris A."/>
            <person name="Allan A."/>
            <person name="Chen A."/>
            <person name="Janssen B."/>
            <person name="Plunkett B."/>
            <person name="Dwamena C."/>
            <person name="Voogd C."/>
            <person name="Leif D."/>
            <person name="Lafferty D."/>
            <person name="Souleyre E."/>
            <person name="Varkonyi-Gasic E."/>
            <person name="Gambi F."/>
            <person name="Hanley J."/>
            <person name="Yao J.-L."/>
            <person name="Cheung J."/>
            <person name="David K."/>
            <person name="Warren B."/>
            <person name="Marsh K."/>
            <person name="Snowden K."/>
            <person name="Lin-Wang K."/>
            <person name="Brian L."/>
            <person name="Martinez-Sanchez M."/>
            <person name="Wang M."/>
            <person name="Ileperuma N."/>
            <person name="Macnee N."/>
            <person name="Campin R."/>
            <person name="Mcatee P."/>
            <person name="Drummond R."/>
            <person name="Espley R."/>
            <person name="Ireland H."/>
            <person name="Wu R."/>
            <person name="Atkinson R."/>
            <person name="Karunairetnam S."/>
            <person name="Bulley S."/>
            <person name="Chunkath S."/>
            <person name="Hanley Z."/>
            <person name="Storey R."/>
            <person name="Thrimawithana A."/>
            <person name="Thomson S."/>
            <person name="David C."/>
            <person name="Testolin R."/>
        </authorList>
    </citation>
    <scope>NUCLEOTIDE SEQUENCE [LARGE SCALE GENOMIC DNA]</scope>
    <source>
        <strain evidence="2">cv. Red5</strain>
        <tissue evidence="1">Young leaf</tissue>
    </source>
</reference>
<reference evidence="2" key="2">
    <citation type="journal article" date="2018" name="BMC Genomics">
        <title>A manually annotated Actinidia chinensis var. chinensis (kiwifruit) genome highlights the challenges associated with draft genomes and gene prediction in plants.</title>
        <authorList>
            <person name="Pilkington S.M."/>
            <person name="Crowhurst R."/>
            <person name="Hilario E."/>
            <person name="Nardozza S."/>
            <person name="Fraser L."/>
            <person name="Peng Y."/>
            <person name="Gunaseelan K."/>
            <person name="Simpson R."/>
            <person name="Tahir J."/>
            <person name="Deroles S.C."/>
            <person name="Templeton K."/>
            <person name="Luo Z."/>
            <person name="Davy M."/>
            <person name="Cheng C."/>
            <person name="McNeilage M."/>
            <person name="Scaglione D."/>
            <person name="Liu Y."/>
            <person name="Zhang Q."/>
            <person name="Datson P."/>
            <person name="De Silva N."/>
            <person name="Gardiner S.E."/>
            <person name="Bassett H."/>
            <person name="Chagne D."/>
            <person name="McCallum J."/>
            <person name="Dzierzon H."/>
            <person name="Deng C."/>
            <person name="Wang Y.Y."/>
            <person name="Barron L."/>
            <person name="Manako K."/>
            <person name="Bowen J."/>
            <person name="Foster T.M."/>
            <person name="Erridge Z.A."/>
            <person name="Tiffin H."/>
            <person name="Waite C.N."/>
            <person name="Davies K.M."/>
            <person name="Grierson E.P."/>
            <person name="Laing W.A."/>
            <person name="Kirk R."/>
            <person name="Chen X."/>
            <person name="Wood M."/>
            <person name="Montefiori M."/>
            <person name="Brummell D.A."/>
            <person name="Schwinn K.E."/>
            <person name="Catanach A."/>
            <person name="Fullerton C."/>
            <person name="Li D."/>
            <person name="Meiyalaghan S."/>
            <person name="Nieuwenhuizen N."/>
            <person name="Read N."/>
            <person name="Prakash R."/>
            <person name="Hunter D."/>
            <person name="Zhang H."/>
            <person name="McKenzie M."/>
            <person name="Knabel M."/>
            <person name="Harris A."/>
            <person name="Allan A.C."/>
            <person name="Gleave A."/>
            <person name="Chen A."/>
            <person name="Janssen B.J."/>
            <person name="Plunkett B."/>
            <person name="Ampomah-Dwamena C."/>
            <person name="Voogd C."/>
            <person name="Leif D."/>
            <person name="Lafferty D."/>
            <person name="Souleyre E.J.F."/>
            <person name="Varkonyi-Gasic E."/>
            <person name="Gambi F."/>
            <person name="Hanley J."/>
            <person name="Yao J.L."/>
            <person name="Cheung J."/>
            <person name="David K.M."/>
            <person name="Warren B."/>
            <person name="Marsh K."/>
            <person name="Snowden K.C."/>
            <person name="Lin-Wang K."/>
            <person name="Brian L."/>
            <person name="Martinez-Sanchez M."/>
            <person name="Wang M."/>
            <person name="Ileperuma N."/>
            <person name="Macnee N."/>
            <person name="Campin R."/>
            <person name="McAtee P."/>
            <person name="Drummond R.S.M."/>
            <person name="Espley R.V."/>
            <person name="Ireland H.S."/>
            <person name="Wu R."/>
            <person name="Atkinson R.G."/>
            <person name="Karunairetnam S."/>
            <person name="Bulley S."/>
            <person name="Chunkath S."/>
            <person name="Hanley Z."/>
            <person name="Storey R."/>
            <person name="Thrimawithana A.H."/>
            <person name="Thomson S."/>
            <person name="David C."/>
            <person name="Testolin R."/>
            <person name="Huang H."/>
            <person name="Hellens R.P."/>
            <person name="Schaffer R.J."/>
        </authorList>
    </citation>
    <scope>NUCLEOTIDE SEQUENCE [LARGE SCALE GENOMIC DNA]</scope>
    <source>
        <strain evidence="2">cv. Red5</strain>
    </source>
</reference>
<keyword evidence="1" id="KW-0436">Ligase</keyword>
<dbReference type="STRING" id="1590841.A0A2R6PQK6"/>
<dbReference type="PANTHER" id="PTHR43689">
    <property type="entry name" value="HYDROLASE"/>
    <property type="match status" value="1"/>
</dbReference>
<dbReference type="Gene3D" id="3.40.50.1820">
    <property type="entry name" value="alpha/beta hydrolase"/>
    <property type="match status" value="1"/>
</dbReference>
<dbReference type="GO" id="GO:0016874">
    <property type="term" value="F:ligase activity"/>
    <property type="evidence" value="ECO:0007669"/>
    <property type="project" value="UniProtKB-KW"/>
</dbReference>
<gene>
    <name evidence="1" type="ORF">CEY00_Acc26116</name>
</gene>
<protein>
    <submittedName>
        <fullName evidence="1">DNA ligase</fullName>
    </submittedName>
</protein>
<comment type="caution">
    <text evidence="1">The sequence shown here is derived from an EMBL/GenBank/DDBJ whole genome shotgun (WGS) entry which is preliminary data.</text>
</comment>
<organism evidence="1 2">
    <name type="scientific">Actinidia chinensis var. chinensis</name>
    <name type="common">Chinese soft-hair kiwi</name>
    <dbReference type="NCBI Taxonomy" id="1590841"/>
    <lineage>
        <taxon>Eukaryota</taxon>
        <taxon>Viridiplantae</taxon>
        <taxon>Streptophyta</taxon>
        <taxon>Embryophyta</taxon>
        <taxon>Tracheophyta</taxon>
        <taxon>Spermatophyta</taxon>
        <taxon>Magnoliopsida</taxon>
        <taxon>eudicotyledons</taxon>
        <taxon>Gunneridae</taxon>
        <taxon>Pentapetalae</taxon>
        <taxon>asterids</taxon>
        <taxon>Ericales</taxon>
        <taxon>Actinidiaceae</taxon>
        <taxon>Actinidia</taxon>
    </lineage>
</organism>